<evidence type="ECO:0000313" key="7">
    <source>
        <dbReference type="Proteomes" id="UP000030762"/>
    </source>
</evidence>
<keyword evidence="7" id="KW-1185">Reference proteome</keyword>
<keyword evidence="2 5" id="KW-0812">Transmembrane</keyword>
<feature type="transmembrane region" description="Helical" evidence="5">
    <location>
        <begin position="208"/>
        <end position="229"/>
    </location>
</feature>
<dbReference type="InParanoid" id="T0PTS4"/>
<feature type="transmembrane region" description="Helical" evidence="5">
    <location>
        <begin position="79"/>
        <end position="99"/>
    </location>
</feature>
<evidence type="ECO:0000256" key="1">
    <source>
        <dbReference type="ARBA" id="ARBA00004127"/>
    </source>
</evidence>
<evidence type="ECO:0000256" key="2">
    <source>
        <dbReference type="ARBA" id="ARBA00022692"/>
    </source>
</evidence>
<dbReference type="Proteomes" id="UP000030762">
    <property type="component" value="Unassembled WGS sequence"/>
</dbReference>
<dbReference type="InterPro" id="IPR006838">
    <property type="entry name" value="ADTRP_AIG1"/>
</dbReference>
<dbReference type="Pfam" id="PF04750">
    <property type="entry name" value="Far-17a_AIG1"/>
    <property type="match status" value="1"/>
</dbReference>
<name>T0PTS4_SAPDV</name>
<accession>T0PTS4</accession>
<dbReference type="EMBL" id="JH767263">
    <property type="protein sequence ID" value="EQC25631.1"/>
    <property type="molecule type" value="Genomic_DNA"/>
</dbReference>
<dbReference type="OMA" id="SCATVWI"/>
<reference evidence="6 7" key="1">
    <citation type="submission" date="2012-04" db="EMBL/GenBank/DDBJ databases">
        <title>The Genome Sequence of Saprolegnia declina VS20.</title>
        <authorList>
            <consortium name="The Broad Institute Genome Sequencing Platform"/>
            <person name="Russ C."/>
            <person name="Nusbaum C."/>
            <person name="Tyler B."/>
            <person name="van West P."/>
            <person name="Dieguez-Uribeondo J."/>
            <person name="de Bruijn I."/>
            <person name="Tripathy S."/>
            <person name="Jiang R."/>
            <person name="Young S.K."/>
            <person name="Zeng Q."/>
            <person name="Gargeya S."/>
            <person name="Fitzgerald M."/>
            <person name="Haas B."/>
            <person name="Abouelleil A."/>
            <person name="Alvarado L."/>
            <person name="Arachchi H.M."/>
            <person name="Berlin A."/>
            <person name="Chapman S.B."/>
            <person name="Goldberg J."/>
            <person name="Griggs A."/>
            <person name="Gujja S."/>
            <person name="Hansen M."/>
            <person name="Howarth C."/>
            <person name="Imamovic A."/>
            <person name="Larimer J."/>
            <person name="McCowen C."/>
            <person name="Montmayeur A."/>
            <person name="Murphy C."/>
            <person name="Neiman D."/>
            <person name="Pearson M."/>
            <person name="Priest M."/>
            <person name="Roberts A."/>
            <person name="Saif S."/>
            <person name="Shea T."/>
            <person name="Sisk P."/>
            <person name="Sykes S."/>
            <person name="Wortman J."/>
            <person name="Nusbaum C."/>
            <person name="Birren B."/>
        </authorList>
    </citation>
    <scope>NUCLEOTIDE SEQUENCE [LARGE SCALE GENOMIC DNA]</scope>
    <source>
        <strain evidence="6 7">VS20</strain>
    </source>
</reference>
<gene>
    <name evidence="6" type="ORF">SDRG_16486</name>
</gene>
<feature type="transmembrane region" description="Helical" evidence="5">
    <location>
        <begin position="170"/>
        <end position="188"/>
    </location>
</feature>
<keyword evidence="4 5" id="KW-0472">Membrane</keyword>
<feature type="transmembrane region" description="Helical" evidence="5">
    <location>
        <begin position="6"/>
        <end position="29"/>
    </location>
</feature>
<evidence type="ECO:0000313" key="6">
    <source>
        <dbReference type="EMBL" id="EQC25631.1"/>
    </source>
</evidence>
<dbReference type="GO" id="GO:0016020">
    <property type="term" value="C:membrane"/>
    <property type="evidence" value="ECO:0007669"/>
    <property type="project" value="InterPro"/>
</dbReference>
<evidence type="ECO:0000256" key="4">
    <source>
        <dbReference type="ARBA" id="ARBA00023136"/>
    </source>
</evidence>
<dbReference type="GO" id="GO:0012505">
    <property type="term" value="C:endomembrane system"/>
    <property type="evidence" value="ECO:0007669"/>
    <property type="project" value="UniProtKB-SubCell"/>
</dbReference>
<organism evidence="6 7">
    <name type="scientific">Saprolegnia diclina (strain VS20)</name>
    <dbReference type="NCBI Taxonomy" id="1156394"/>
    <lineage>
        <taxon>Eukaryota</taxon>
        <taxon>Sar</taxon>
        <taxon>Stramenopiles</taxon>
        <taxon>Oomycota</taxon>
        <taxon>Saprolegniomycetes</taxon>
        <taxon>Saprolegniales</taxon>
        <taxon>Saprolegniaceae</taxon>
        <taxon>Saprolegnia</taxon>
    </lineage>
</organism>
<feature type="transmembrane region" description="Helical" evidence="5">
    <location>
        <begin position="111"/>
        <end position="133"/>
    </location>
</feature>
<comment type="subcellular location">
    <subcellularLocation>
        <location evidence="1">Endomembrane system</location>
        <topology evidence="1">Multi-pass membrane protein</topology>
    </subcellularLocation>
</comment>
<dbReference type="AlphaFoldDB" id="T0PTS4"/>
<keyword evidence="3 5" id="KW-1133">Transmembrane helix</keyword>
<dbReference type="OrthoDB" id="64939at2759"/>
<dbReference type="GeneID" id="19957213"/>
<proteinExistence type="predicted"/>
<dbReference type="PANTHER" id="PTHR12242">
    <property type="entry name" value="OS02G0130600 PROTEIN-RELATED"/>
    <property type="match status" value="1"/>
</dbReference>
<evidence type="ECO:0000256" key="5">
    <source>
        <dbReference type="SAM" id="Phobius"/>
    </source>
</evidence>
<dbReference type="RefSeq" id="XP_008620922.1">
    <property type="nucleotide sequence ID" value="XM_008622700.1"/>
</dbReference>
<evidence type="ECO:0000256" key="3">
    <source>
        <dbReference type="ARBA" id="ARBA00022989"/>
    </source>
</evidence>
<dbReference type="PANTHER" id="PTHR12242:SF22">
    <property type="entry name" value="OS02G0130600 PROTEIN"/>
    <property type="match status" value="1"/>
</dbReference>
<feature type="transmembrane region" description="Helical" evidence="5">
    <location>
        <begin position="50"/>
        <end position="73"/>
    </location>
</feature>
<sequence length="250" mass="28228">MWTQGAIFALMLLITTSVTSLVAIYLVAASPPPLRPSVPYASRATYVAHVAFRASVLLLYVVILVVEALGLGVTMLSYYTVWTFALQGVYLVWAIVHQLQRQRPSSRQSMYLHSLFDNCLAMSVLVLVVYWSLLYIPKMLWYSYIQHGGNTVLFGIELASTRRELQTHSIAFVLVFPTLYACFAWISVDSWLYRKWPYTFMDLDAPSAPLWYAGIMGGHVVIFGPVWGLSRLKRLAPTAPHSRIKTSNEV</sequence>
<protein>
    <recommendedName>
        <fullName evidence="8">FAR-17a/AIG1-like protein</fullName>
    </recommendedName>
</protein>
<evidence type="ECO:0008006" key="8">
    <source>
        <dbReference type="Google" id="ProtNLM"/>
    </source>
</evidence>
<dbReference type="VEuPathDB" id="FungiDB:SDRG_16486"/>